<dbReference type="GO" id="GO:0070736">
    <property type="term" value="F:protein-glycine ligase activity, initiating"/>
    <property type="evidence" value="ECO:0007669"/>
    <property type="project" value="TreeGrafter"/>
</dbReference>
<gene>
    <name evidence="7" type="ORF">Vbra_22268</name>
</gene>
<dbReference type="STRING" id="1169540.A0A0G4GFL0"/>
<dbReference type="GO" id="GO:0005524">
    <property type="term" value="F:ATP binding"/>
    <property type="evidence" value="ECO:0007669"/>
    <property type="project" value="UniProtKB-KW"/>
</dbReference>
<reference evidence="7 8" key="1">
    <citation type="submission" date="2014-11" db="EMBL/GenBank/DDBJ databases">
        <authorList>
            <person name="Zhu J."/>
            <person name="Qi W."/>
            <person name="Song R."/>
        </authorList>
    </citation>
    <scope>NUCLEOTIDE SEQUENCE [LARGE SCALE GENOMIC DNA]</scope>
</reference>
<feature type="compositionally biased region" description="Basic residues" evidence="6">
    <location>
        <begin position="235"/>
        <end position="244"/>
    </location>
</feature>
<keyword evidence="2" id="KW-0963">Cytoplasm</keyword>
<evidence type="ECO:0000256" key="3">
    <source>
        <dbReference type="ARBA" id="ARBA00022598"/>
    </source>
</evidence>
<evidence type="ECO:0000256" key="4">
    <source>
        <dbReference type="ARBA" id="ARBA00022741"/>
    </source>
</evidence>
<feature type="compositionally biased region" description="Pro residues" evidence="6">
    <location>
        <begin position="987"/>
        <end position="1000"/>
    </location>
</feature>
<evidence type="ECO:0000256" key="1">
    <source>
        <dbReference type="ARBA" id="ARBA00004496"/>
    </source>
</evidence>
<dbReference type="GO" id="GO:0015630">
    <property type="term" value="C:microtubule cytoskeleton"/>
    <property type="evidence" value="ECO:0007669"/>
    <property type="project" value="TreeGrafter"/>
</dbReference>
<dbReference type="PROSITE" id="PS51221">
    <property type="entry name" value="TTL"/>
    <property type="match status" value="1"/>
</dbReference>
<evidence type="ECO:0000256" key="5">
    <source>
        <dbReference type="ARBA" id="ARBA00022840"/>
    </source>
</evidence>
<dbReference type="Proteomes" id="UP000041254">
    <property type="component" value="Unassembled WGS sequence"/>
</dbReference>
<dbReference type="GO" id="GO:0005737">
    <property type="term" value="C:cytoplasm"/>
    <property type="evidence" value="ECO:0007669"/>
    <property type="project" value="UniProtKB-SubCell"/>
</dbReference>
<dbReference type="PROSITE" id="PS50096">
    <property type="entry name" value="IQ"/>
    <property type="match status" value="2"/>
</dbReference>
<dbReference type="Gene3D" id="1.20.5.190">
    <property type="match status" value="2"/>
</dbReference>
<name>A0A0G4GFL0_VITBC</name>
<evidence type="ECO:0000256" key="6">
    <source>
        <dbReference type="SAM" id="MobiDB-lite"/>
    </source>
</evidence>
<sequence>MAHQQQQQQQPSEGPVFDYRLPSYDPSFIFAQRTLRKLQCMLKEGLIDSGGRVTTQHDGSVYRHHSGTHQRRHQPRDILHFPLTLDAQVVPNKRQQPSFAPNPYSQPVPGSVRINRFLQKMEKELRKEMDNTYTYAQRRRSPPATHRKRNGCTLVTDTHTSPFTTTDPSVAPCDHTGIGSTFLTQMMGAHYDSCPNTPYRGHQRRAPRGHSQATRPRSACNRPPYTRADSVPPSRARRTANRRSKSVENTPLALGDDPHASFFRSLRGARSPDGSVRMDFSMLRIRKTPNPNPILTCVSEWLRDTGRRRVFVIERANGALYRPTAADESDSGERLLRPNGVEEAVRSTLLSMHWLEAPPSQYQSPFFDLKWSIRDDQSEYNRLIDGQCFNHFRGNRELTTKGGLTRTLLRYSSEALVNTDTFFPTSYDLGNAIDRQDFLHCFRVSAAYGVLKRHLSIRALLIRTCGSVEDTYAHYARLDRPKTHTNGSSGQQHQQEWPCVYYCNRRLLQLAYKIVEQFAAEVDPNELRESADVFLTDTEWMALLHYAQCLQDDLYREESPYAQPPFVRYIRERGVPDADWGPPTHAFDVSVERLMDDLAERWPQMGLHGSMCTIWILKPSSCSKASGVQCLSDHAEICKAGSQLSNRIIQKYIERPLLVASGRKFDVRQWVLVSSISPLTIYMHTQPYLRLCNLPFDLGDLKNRQKHISNWEVNRGGSYVCEGAVKPLSALIDELPKGAWEGRLLPQIRYIILHTILAATHSLTGREKSFELYGFDILIDEDLHPWLLEVNLSPACSPRTAWLKEMCTHMARGMIDIALHGRCEGGSPWQLILDEDPTDEWEQPKMCVPGSDETYTHKIDKETSSADDKSTCTSPPMSIVPYADEPLKVTGRRIDIEVERRFDTRVTRHTAAIVIQRHVIPYLQRIRIDHFIKMPAIVRIQKAIRRYIARRRMACLRLNSLLSMLQPLGRQYILRKRFQRQQQQQPPSVPVPPPPPPPSPLVVMNRAAIRIQSHYRGHLTRRRSKQTREAIARRRETPDPPVAPSLSLSPPTSPRPHTHHAHARPSPAVSPRVRTAYSYKRVPRPSRYRVPMSIALESDHSSVSPERSPERKRRPSRVRMCLESDSSRDVSRQPSPLLLRQSNAYPVSICNSPVALSPVRNSPKSVRRRSIVGWPYLEGLEEKDWKPIVLRAHQGRVYVSPRK</sequence>
<dbReference type="AlphaFoldDB" id="A0A0G4GFL0"/>
<dbReference type="InParanoid" id="A0A0G4GFL0"/>
<feature type="region of interest" description="Disordered" evidence="6">
    <location>
        <begin position="194"/>
        <end position="259"/>
    </location>
</feature>
<evidence type="ECO:0000313" key="7">
    <source>
        <dbReference type="EMBL" id="CEM28295.1"/>
    </source>
</evidence>
<accession>A0A0G4GFL0</accession>
<feature type="compositionally biased region" description="Basic residues" evidence="6">
    <location>
        <begin position="1013"/>
        <end position="1025"/>
    </location>
</feature>
<feature type="compositionally biased region" description="Basic and acidic residues" evidence="6">
    <location>
        <begin position="1026"/>
        <end position="1038"/>
    </location>
</feature>
<dbReference type="InterPro" id="IPR004344">
    <property type="entry name" value="TTL/TTLL_fam"/>
</dbReference>
<dbReference type="InterPro" id="IPR051437">
    <property type="entry name" value="TTLL_monoglycylase"/>
</dbReference>
<dbReference type="EMBL" id="CDMY01000649">
    <property type="protein sequence ID" value="CEM28295.1"/>
    <property type="molecule type" value="Genomic_DNA"/>
</dbReference>
<proteinExistence type="predicted"/>
<dbReference type="Pfam" id="PF03133">
    <property type="entry name" value="TTL"/>
    <property type="match status" value="1"/>
</dbReference>
<dbReference type="InterPro" id="IPR000048">
    <property type="entry name" value="IQ_motif_EF-hand-BS"/>
</dbReference>
<comment type="subcellular location">
    <subcellularLocation>
        <location evidence="1">Cytoplasm</location>
    </subcellularLocation>
</comment>
<keyword evidence="5" id="KW-0067">ATP-binding</keyword>
<feature type="compositionally biased region" description="Basic and acidic residues" evidence="6">
    <location>
        <begin position="1120"/>
        <end position="1131"/>
    </location>
</feature>
<protein>
    <recommendedName>
        <fullName evidence="9">Tubulin--tyrosine ligase-like protein 9</fullName>
    </recommendedName>
</protein>
<dbReference type="SUPFAM" id="SSF52540">
    <property type="entry name" value="P-loop containing nucleoside triphosphate hydrolases"/>
    <property type="match status" value="1"/>
</dbReference>
<keyword evidence="4" id="KW-0547">Nucleotide-binding</keyword>
<feature type="region of interest" description="Disordered" evidence="6">
    <location>
        <begin position="978"/>
        <end position="1137"/>
    </location>
</feature>
<evidence type="ECO:0000256" key="2">
    <source>
        <dbReference type="ARBA" id="ARBA00022490"/>
    </source>
</evidence>
<evidence type="ECO:0008006" key="9">
    <source>
        <dbReference type="Google" id="ProtNLM"/>
    </source>
</evidence>
<feature type="compositionally biased region" description="Basic residues" evidence="6">
    <location>
        <begin position="137"/>
        <end position="150"/>
    </location>
</feature>
<dbReference type="PANTHER" id="PTHR45870">
    <property type="entry name" value="TUBULIN MONOGLYCYLASE TTLL3"/>
    <property type="match status" value="1"/>
</dbReference>
<dbReference type="CDD" id="cd23767">
    <property type="entry name" value="IQCD"/>
    <property type="match status" value="1"/>
</dbReference>
<feature type="compositionally biased region" description="Low complexity" evidence="6">
    <location>
        <begin position="156"/>
        <end position="169"/>
    </location>
</feature>
<dbReference type="InterPro" id="IPR027417">
    <property type="entry name" value="P-loop_NTPase"/>
</dbReference>
<feature type="region of interest" description="Disordered" evidence="6">
    <location>
        <begin position="136"/>
        <end position="169"/>
    </location>
</feature>
<organism evidence="7 8">
    <name type="scientific">Vitrella brassicaformis (strain CCMP3155)</name>
    <dbReference type="NCBI Taxonomy" id="1169540"/>
    <lineage>
        <taxon>Eukaryota</taxon>
        <taxon>Sar</taxon>
        <taxon>Alveolata</taxon>
        <taxon>Colpodellida</taxon>
        <taxon>Vitrellaceae</taxon>
        <taxon>Vitrella</taxon>
    </lineage>
</organism>
<dbReference type="SMART" id="SM00015">
    <property type="entry name" value="IQ"/>
    <property type="match status" value="3"/>
</dbReference>
<keyword evidence="3" id="KW-0436">Ligase</keyword>
<dbReference type="PANTHER" id="PTHR45870:SF2">
    <property type="entry name" value="TUBULIN MONOGLYCYLASE TTLL3"/>
    <property type="match status" value="1"/>
</dbReference>
<dbReference type="VEuPathDB" id="CryptoDB:Vbra_22268"/>
<dbReference type="Pfam" id="PF00612">
    <property type="entry name" value="IQ"/>
    <property type="match status" value="2"/>
</dbReference>
<keyword evidence="8" id="KW-1185">Reference proteome</keyword>
<dbReference type="SUPFAM" id="SSF56059">
    <property type="entry name" value="Glutathione synthetase ATP-binding domain-like"/>
    <property type="match status" value="1"/>
</dbReference>
<evidence type="ECO:0000313" key="8">
    <source>
        <dbReference type="Proteomes" id="UP000041254"/>
    </source>
</evidence>
<dbReference type="Gene3D" id="3.30.470.20">
    <property type="entry name" value="ATP-grasp fold, B domain"/>
    <property type="match status" value="1"/>
</dbReference>
<dbReference type="OrthoDB" id="202825at2759"/>